<reference evidence="5" key="1">
    <citation type="submission" date="2016-10" db="EMBL/GenBank/DDBJ databases">
        <authorList>
            <person name="Varghese N."/>
            <person name="Submissions S."/>
        </authorList>
    </citation>
    <scope>NUCLEOTIDE SEQUENCE [LARGE SCALE GENOMIC DNA]</scope>
    <source>
        <strain evidence="5">DSM 23317</strain>
    </source>
</reference>
<dbReference type="InterPro" id="IPR009057">
    <property type="entry name" value="Homeodomain-like_sf"/>
</dbReference>
<accession>A0A1G8PMH5</accession>
<evidence type="ECO:0000313" key="4">
    <source>
        <dbReference type="EMBL" id="SDI93769.1"/>
    </source>
</evidence>
<evidence type="ECO:0000313" key="5">
    <source>
        <dbReference type="Proteomes" id="UP000199527"/>
    </source>
</evidence>
<dbReference type="EMBL" id="FNEM01000004">
    <property type="protein sequence ID" value="SDI93769.1"/>
    <property type="molecule type" value="Genomic_DNA"/>
</dbReference>
<feature type="DNA-binding region" description="H-T-H motif" evidence="2">
    <location>
        <begin position="31"/>
        <end position="50"/>
    </location>
</feature>
<dbReference type="GO" id="GO:0003677">
    <property type="term" value="F:DNA binding"/>
    <property type="evidence" value="ECO:0007669"/>
    <property type="project" value="UniProtKB-UniRule"/>
</dbReference>
<evidence type="ECO:0000259" key="3">
    <source>
        <dbReference type="PROSITE" id="PS50977"/>
    </source>
</evidence>
<dbReference type="SUPFAM" id="SSF46689">
    <property type="entry name" value="Homeodomain-like"/>
    <property type="match status" value="1"/>
</dbReference>
<evidence type="ECO:0000256" key="1">
    <source>
        <dbReference type="ARBA" id="ARBA00023125"/>
    </source>
</evidence>
<name>A0A1G8PMH5_9GAMM</name>
<keyword evidence="5" id="KW-1185">Reference proteome</keyword>
<sequence>MTRAELKRKRISAILNTAEIAIVEHGLFSLSLLELARQSNCPVNSLYNYFSSREDIAVGLFNRIIGKWGVKATQEIALYPASYQQRFMAMQLVWVHRARQAMDPAGVQFLAAMPCVWKHASHHRIATTRKLLDSWYQLNCDFLERARTLGELQATDEEIHHCLNLVTCVERGFSLFSNNYSFRDEMMQMPMERVFEAMLPSIASLRWSRPMTLASLEPVMAICTDIDLQLQQFDVDELIERVEASLEE</sequence>
<evidence type="ECO:0000256" key="2">
    <source>
        <dbReference type="PROSITE-ProRule" id="PRU00335"/>
    </source>
</evidence>
<gene>
    <name evidence="4" type="ORF">SAMN04488540_10425</name>
</gene>
<proteinExistence type="predicted"/>
<dbReference type="Gene3D" id="1.10.357.10">
    <property type="entry name" value="Tetracycline Repressor, domain 2"/>
    <property type="match status" value="1"/>
</dbReference>
<keyword evidence="1 2" id="KW-0238">DNA-binding</keyword>
<dbReference type="Proteomes" id="UP000199527">
    <property type="component" value="Unassembled WGS sequence"/>
</dbReference>
<dbReference type="PROSITE" id="PS50977">
    <property type="entry name" value="HTH_TETR_2"/>
    <property type="match status" value="1"/>
</dbReference>
<protein>
    <submittedName>
        <fullName evidence="4">Regulatory protein, tetR family</fullName>
    </submittedName>
</protein>
<dbReference type="AlphaFoldDB" id="A0A1G8PMH5"/>
<dbReference type="OrthoDB" id="63332at2"/>
<feature type="domain" description="HTH tetR-type" evidence="3">
    <location>
        <begin position="8"/>
        <end position="68"/>
    </location>
</feature>
<dbReference type="InterPro" id="IPR001647">
    <property type="entry name" value="HTH_TetR"/>
</dbReference>
<organism evidence="4 5">
    <name type="scientific">Ferrimonas sediminum</name>
    <dbReference type="NCBI Taxonomy" id="718193"/>
    <lineage>
        <taxon>Bacteria</taxon>
        <taxon>Pseudomonadati</taxon>
        <taxon>Pseudomonadota</taxon>
        <taxon>Gammaproteobacteria</taxon>
        <taxon>Alteromonadales</taxon>
        <taxon>Ferrimonadaceae</taxon>
        <taxon>Ferrimonas</taxon>
    </lineage>
</organism>